<proteinExistence type="predicted"/>
<protein>
    <submittedName>
        <fullName evidence="1">Uncharacterized protein</fullName>
    </submittedName>
</protein>
<comment type="caution">
    <text evidence="1">The sequence shown here is derived from an EMBL/GenBank/DDBJ whole genome shotgun (WGS) entry which is preliminary data.</text>
</comment>
<dbReference type="AlphaFoldDB" id="A0AA36JLE5"/>
<evidence type="ECO:0000313" key="1">
    <source>
        <dbReference type="EMBL" id="CAJ1408370.1"/>
    </source>
</evidence>
<sequence>MEADSAGGDQPELQVCESQLSPAPDFSFSKDRCEPPPFEPRETLAVRLDLLEQHIELRFAKLAEEVAAERLSRSSAFSSLSERLEAVAAQAGGQAMGGGHVALASAMLLGEANTLQPPTPTRDPSPRVERLVDERIKVQSMQQAAATRDLEVRLATLSRELSSAVESHRGQVVKVTQAVGELGREISVRLDRLETECLKAPRNLEESRNRLEELSIMIKTQGITVSKQEAAVSSIRDDLKNEQRIRKEEIHSKLRELAARPLRPEELGGPGGLWPGGSNSIETNKSEWKVVPAFHV</sequence>
<keyword evidence="2" id="KW-1185">Reference proteome</keyword>
<dbReference type="Proteomes" id="UP001178507">
    <property type="component" value="Unassembled WGS sequence"/>
</dbReference>
<gene>
    <name evidence="1" type="ORF">EVOR1521_LOCUS29804</name>
</gene>
<accession>A0AA36JLE5</accession>
<name>A0AA36JLE5_9DINO</name>
<evidence type="ECO:0000313" key="2">
    <source>
        <dbReference type="Proteomes" id="UP001178507"/>
    </source>
</evidence>
<organism evidence="1 2">
    <name type="scientific">Effrenium voratum</name>
    <dbReference type="NCBI Taxonomy" id="2562239"/>
    <lineage>
        <taxon>Eukaryota</taxon>
        <taxon>Sar</taxon>
        <taxon>Alveolata</taxon>
        <taxon>Dinophyceae</taxon>
        <taxon>Suessiales</taxon>
        <taxon>Symbiodiniaceae</taxon>
        <taxon>Effrenium</taxon>
    </lineage>
</organism>
<dbReference type="EMBL" id="CAUJNA010003716">
    <property type="protein sequence ID" value="CAJ1408370.1"/>
    <property type="molecule type" value="Genomic_DNA"/>
</dbReference>
<reference evidence="1" key="1">
    <citation type="submission" date="2023-08" db="EMBL/GenBank/DDBJ databases">
        <authorList>
            <person name="Chen Y."/>
            <person name="Shah S."/>
            <person name="Dougan E. K."/>
            <person name="Thang M."/>
            <person name="Chan C."/>
        </authorList>
    </citation>
    <scope>NUCLEOTIDE SEQUENCE</scope>
</reference>